<gene>
    <name evidence="1" type="ORF">METZ01_LOCUS91793</name>
</gene>
<reference evidence="1" key="1">
    <citation type="submission" date="2018-05" db="EMBL/GenBank/DDBJ databases">
        <authorList>
            <person name="Lanie J.A."/>
            <person name="Ng W.-L."/>
            <person name="Kazmierczak K.M."/>
            <person name="Andrzejewski T.M."/>
            <person name="Davidsen T.M."/>
            <person name="Wayne K.J."/>
            <person name="Tettelin H."/>
            <person name="Glass J.I."/>
            <person name="Rusch D."/>
            <person name="Podicherti R."/>
            <person name="Tsui H.-C.T."/>
            <person name="Winkler M.E."/>
        </authorList>
    </citation>
    <scope>NUCLEOTIDE SEQUENCE</scope>
</reference>
<protein>
    <recommendedName>
        <fullName evidence="2">Coenzyme Q-binding protein COQ10 START domain-containing protein</fullName>
    </recommendedName>
</protein>
<name>A0A381VEZ3_9ZZZZ</name>
<sequence>VNLLFIVIFSILLETAIAADPNAPHPHQGIITKFIAPGPALLSPDEQAVLLSGHPVFQQTRHNNIDRKTAIFDVTASPKTVWQVITSFQNYPEWIQEISETEIYVSEGRNIYVDFIISVYLMDIQYFIKHDYQPEKGCMTWTLDYNRKSDLDDSAGYWLVYPSPTDTGKTRVEYSVDLRIGPGIPDFIETILADKGIKNASQWVKKVAETPFP</sequence>
<dbReference type="InterPro" id="IPR019587">
    <property type="entry name" value="Polyketide_cyclase/dehydratase"/>
</dbReference>
<accession>A0A381VEZ3</accession>
<dbReference type="AlphaFoldDB" id="A0A381VEZ3"/>
<organism evidence="1">
    <name type="scientific">marine metagenome</name>
    <dbReference type="NCBI Taxonomy" id="408172"/>
    <lineage>
        <taxon>unclassified sequences</taxon>
        <taxon>metagenomes</taxon>
        <taxon>ecological metagenomes</taxon>
    </lineage>
</organism>
<dbReference type="SUPFAM" id="SSF55961">
    <property type="entry name" value="Bet v1-like"/>
    <property type="match status" value="1"/>
</dbReference>
<dbReference type="InterPro" id="IPR023393">
    <property type="entry name" value="START-like_dom_sf"/>
</dbReference>
<feature type="non-terminal residue" evidence="1">
    <location>
        <position position="1"/>
    </location>
</feature>
<dbReference type="Pfam" id="PF10604">
    <property type="entry name" value="Polyketide_cyc2"/>
    <property type="match status" value="1"/>
</dbReference>
<dbReference type="CDD" id="cd07812">
    <property type="entry name" value="SRPBCC"/>
    <property type="match status" value="1"/>
</dbReference>
<evidence type="ECO:0000313" key="1">
    <source>
        <dbReference type="EMBL" id="SVA38939.1"/>
    </source>
</evidence>
<dbReference type="Gene3D" id="3.30.530.20">
    <property type="match status" value="1"/>
</dbReference>
<evidence type="ECO:0008006" key="2">
    <source>
        <dbReference type="Google" id="ProtNLM"/>
    </source>
</evidence>
<proteinExistence type="predicted"/>
<dbReference type="EMBL" id="UINC01008659">
    <property type="protein sequence ID" value="SVA38939.1"/>
    <property type="molecule type" value="Genomic_DNA"/>
</dbReference>